<reference evidence="5 6" key="2">
    <citation type="submission" date="2015-05" db="EMBL/GenBank/DDBJ databases">
        <authorList>
            <person name="Morales-Cruz A."/>
            <person name="Amrine K.C."/>
            <person name="Cantu D."/>
        </authorList>
    </citation>
    <scope>NUCLEOTIDE SEQUENCE [LARGE SCALE GENOMIC DNA]</scope>
    <source>
        <strain evidence="5">UCRPC4</strain>
    </source>
</reference>
<gene>
    <name evidence="5" type="ORF">UCRPC4_g05232</name>
</gene>
<accession>A0A0G2E5N9</accession>
<sequence>MTELPAERKECTDMTFGLIRFEINSTSRRLLFTPPGTSICAQRAKSRTIEEKEQILDALRERLQERYFQNCDVTVPMDWVVVTVGKLILSKLWLMIHHPLQREDRGKGMSSDIRDRLFITSTEVIEFTRLLETNENTAKWGWLFHTHVQWHAVAYLLTELAIRGPSPEVDRAWAAVDVFNNTWVQEGSKSKSNIFWRPIKALMARAMAVREQQNQTKATQWMSDIQHGSSSTTISPTQQVASGITSNPGSLLGNTSPLDSIGQTALAFGMDLDIRDMYQNSSSGGFSSNIQVPQTISHPQEMTPAQRNLSDEDINQWLVTEPMPQVTSGQQNINFDWQGWDAIASDFQMGGTDGTAPSIFQYTDLL</sequence>
<evidence type="ECO:0000256" key="4">
    <source>
        <dbReference type="SAM" id="MobiDB-lite"/>
    </source>
</evidence>
<reference evidence="5 6" key="1">
    <citation type="submission" date="2015-05" db="EMBL/GenBank/DDBJ databases">
        <title>Distinctive expansion of gene families associated with plant cell wall degradation and secondary metabolism in the genomes of grapevine trunk pathogens.</title>
        <authorList>
            <person name="Lawrence D.P."/>
            <person name="Travadon R."/>
            <person name="Rolshausen P.E."/>
            <person name="Baumgartner K."/>
        </authorList>
    </citation>
    <scope>NUCLEOTIDE SEQUENCE [LARGE SCALE GENOMIC DNA]</scope>
    <source>
        <strain evidence="5">UCRPC4</strain>
    </source>
</reference>
<keyword evidence="2" id="KW-0479">Metal-binding</keyword>
<comment type="caution">
    <text evidence="5">The sequence shown here is derived from an EMBL/GenBank/DDBJ whole genome shotgun (WGS) entry which is preliminary data.</text>
</comment>
<dbReference type="PANTHER" id="PTHR31001:SF50">
    <property type="entry name" value="ZN(II)2CYS6 TRANSCRIPTION FACTOR (EUROFUNG)"/>
    <property type="match status" value="1"/>
</dbReference>
<dbReference type="Proteomes" id="UP000053317">
    <property type="component" value="Unassembled WGS sequence"/>
</dbReference>
<proteinExistence type="predicted"/>
<dbReference type="InterPro" id="IPR050613">
    <property type="entry name" value="Sec_Metabolite_Reg"/>
</dbReference>
<name>A0A0G2E5N9_PHACM</name>
<dbReference type="CDD" id="cd12148">
    <property type="entry name" value="fungal_TF_MHR"/>
    <property type="match status" value="1"/>
</dbReference>
<evidence type="ECO:0000313" key="5">
    <source>
        <dbReference type="EMBL" id="KKY18029.1"/>
    </source>
</evidence>
<comment type="subcellular location">
    <subcellularLocation>
        <location evidence="1">Nucleus</location>
    </subcellularLocation>
</comment>
<dbReference type="GO" id="GO:0005634">
    <property type="term" value="C:nucleus"/>
    <property type="evidence" value="ECO:0007669"/>
    <property type="project" value="UniProtKB-SubCell"/>
</dbReference>
<feature type="region of interest" description="Disordered" evidence="4">
    <location>
        <begin position="227"/>
        <end position="248"/>
    </location>
</feature>
<evidence type="ECO:0000256" key="2">
    <source>
        <dbReference type="ARBA" id="ARBA00022723"/>
    </source>
</evidence>
<keyword evidence="3" id="KW-0539">Nucleus</keyword>
<dbReference type="PANTHER" id="PTHR31001">
    <property type="entry name" value="UNCHARACTERIZED TRANSCRIPTIONAL REGULATORY PROTEIN"/>
    <property type="match status" value="1"/>
</dbReference>
<evidence type="ECO:0000256" key="3">
    <source>
        <dbReference type="ARBA" id="ARBA00023242"/>
    </source>
</evidence>
<evidence type="ECO:0000313" key="6">
    <source>
        <dbReference type="Proteomes" id="UP000053317"/>
    </source>
</evidence>
<dbReference type="EMBL" id="LCWF01000133">
    <property type="protein sequence ID" value="KKY18029.1"/>
    <property type="molecule type" value="Genomic_DNA"/>
</dbReference>
<organism evidence="5 6">
    <name type="scientific">Phaeomoniella chlamydospora</name>
    <name type="common">Phaeoacremonium chlamydosporum</name>
    <dbReference type="NCBI Taxonomy" id="158046"/>
    <lineage>
        <taxon>Eukaryota</taxon>
        <taxon>Fungi</taxon>
        <taxon>Dikarya</taxon>
        <taxon>Ascomycota</taxon>
        <taxon>Pezizomycotina</taxon>
        <taxon>Eurotiomycetes</taxon>
        <taxon>Chaetothyriomycetidae</taxon>
        <taxon>Phaeomoniellales</taxon>
        <taxon>Phaeomoniellaceae</taxon>
        <taxon>Phaeomoniella</taxon>
    </lineage>
</organism>
<dbReference type="GO" id="GO:0046872">
    <property type="term" value="F:metal ion binding"/>
    <property type="evidence" value="ECO:0007669"/>
    <property type="project" value="UniProtKB-KW"/>
</dbReference>
<evidence type="ECO:0000256" key="1">
    <source>
        <dbReference type="ARBA" id="ARBA00004123"/>
    </source>
</evidence>
<keyword evidence="6" id="KW-1185">Reference proteome</keyword>
<protein>
    <submittedName>
        <fullName evidence="5">Putative c6 transcription factor</fullName>
    </submittedName>
</protein>
<dbReference type="AlphaFoldDB" id="A0A0G2E5N9"/>
<dbReference type="OrthoDB" id="435881at2759"/>